<dbReference type="CDD" id="cd00093">
    <property type="entry name" value="HTH_XRE"/>
    <property type="match status" value="1"/>
</dbReference>
<keyword evidence="3" id="KW-1185">Reference proteome</keyword>
<proteinExistence type="predicted"/>
<feature type="domain" description="HTH cro/C1-type" evidence="1">
    <location>
        <begin position="5"/>
        <end position="51"/>
    </location>
</feature>
<dbReference type="EMBL" id="JBKBDE010000001">
    <property type="protein sequence ID" value="MFN6549093.1"/>
    <property type="molecule type" value="Genomic_DNA"/>
</dbReference>
<dbReference type="Gene3D" id="1.10.260.40">
    <property type="entry name" value="lambda repressor-like DNA-binding domains"/>
    <property type="match status" value="1"/>
</dbReference>
<reference evidence="2 3" key="1">
    <citation type="submission" date="2024-12" db="EMBL/GenBank/DDBJ databases">
        <title>The coexistence of Mycolicibacterium septicum and Mycolicibacterium nivoides in clinical samples.</title>
        <authorList>
            <person name="Wang C."/>
            <person name="Feng Y."/>
            <person name="Zong Z."/>
        </authorList>
    </citation>
    <scope>NUCLEOTIDE SEQUENCE [LARGE SCALE GENOMIC DNA]</scope>
    <source>
        <strain evidence="2 3">120310</strain>
    </source>
</reference>
<dbReference type="InterPro" id="IPR001387">
    <property type="entry name" value="Cro/C1-type_HTH"/>
</dbReference>
<evidence type="ECO:0000313" key="3">
    <source>
        <dbReference type="Proteomes" id="UP001635817"/>
    </source>
</evidence>
<dbReference type="RefSeq" id="WP_409549087.1">
    <property type="nucleotide sequence ID" value="NZ_JBKBDE010000001.1"/>
</dbReference>
<comment type="caution">
    <text evidence="2">The sequence shown here is derived from an EMBL/GenBank/DDBJ whole genome shotgun (WGS) entry which is preliminary data.</text>
</comment>
<accession>A0ABW9LM79</accession>
<dbReference type="InterPro" id="IPR010982">
    <property type="entry name" value="Lambda_DNA-bd_dom_sf"/>
</dbReference>
<gene>
    <name evidence="2" type="ORF">ACK4CP_01720</name>
</gene>
<dbReference type="Pfam" id="PF01381">
    <property type="entry name" value="HTH_3"/>
    <property type="match status" value="1"/>
</dbReference>
<dbReference type="Proteomes" id="UP001635817">
    <property type="component" value="Unassembled WGS sequence"/>
</dbReference>
<dbReference type="SUPFAM" id="SSF47413">
    <property type="entry name" value="lambda repressor-like DNA-binding domains"/>
    <property type="match status" value="1"/>
</dbReference>
<dbReference type="PROSITE" id="PS50943">
    <property type="entry name" value="HTH_CROC1"/>
    <property type="match status" value="1"/>
</dbReference>
<protein>
    <submittedName>
        <fullName evidence="2">Helix-turn-helix domain-containing protein</fullName>
    </submittedName>
</protein>
<organism evidence="2 3">
    <name type="scientific">Mycolicibacterium septicum</name>
    <dbReference type="NCBI Taxonomy" id="98668"/>
    <lineage>
        <taxon>Bacteria</taxon>
        <taxon>Bacillati</taxon>
        <taxon>Actinomycetota</taxon>
        <taxon>Actinomycetes</taxon>
        <taxon>Mycobacteriales</taxon>
        <taxon>Mycobacteriaceae</taxon>
        <taxon>Mycolicibacterium</taxon>
    </lineage>
</organism>
<evidence type="ECO:0000313" key="2">
    <source>
        <dbReference type="EMBL" id="MFN6549093.1"/>
    </source>
</evidence>
<name>A0ABW9LM79_9MYCO</name>
<sequence length="180" mass="20226">MRNTGMTQSELARLSGVRQPSISQILAGKIECSDDQLTRLLACMGYTLEITRRAVNADLTRSEQRSWVVHRQLATHLTSTSLTKWGATILTNIKRLRTGVRGQPHLANLDRWEHIVEDNDVHALRRALIGLDRHNIEMREVTPMGGLLPDEERRDAIRKAAIELRGNVGHIEARPIDSAG</sequence>
<evidence type="ECO:0000259" key="1">
    <source>
        <dbReference type="PROSITE" id="PS50943"/>
    </source>
</evidence>